<keyword evidence="1" id="KW-0175">Coiled coil</keyword>
<dbReference type="SUPFAM" id="SSF50475">
    <property type="entry name" value="FMN-binding split barrel"/>
    <property type="match status" value="1"/>
</dbReference>
<evidence type="ECO:0000313" key="3">
    <source>
        <dbReference type="EMBL" id="TYQ04703.1"/>
    </source>
</evidence>
<dbReference type="AlphaFoldDB" id="A0A652YQY4"/>
<organism evidence="3">
    <name type="scientific">Nocardia globerula</name>
    <dbReference type="NCBI Taxonomy" id="1818"/>
    <lineage>
        <taxon>Bacteria</taxon>
        <taxon>Bacillati</taxon>
        <taxon>Actinomycetota</taxon>
        <taxon>Actinomycetes</taxon>
        <taxon>Mycobacteriales</taxon>
        <taxon>Nocardiaceae</taxon>
        <taxon>Nocardia</taxon>
    </lineage>
</organism>
<dbReference type="PANTHER" id="PTHR42815">
    <property type="entry name" value="FAD-BINDING, PUTATIVE (AFU_ORTHOLOGUE AFUA_6G07600)-RELATED"/>
    <property type="match status" value="1"/>
</dbReference>
<sequence length="223" mass="24870">MSSRYAHIAFSPAAVERQRESGSFTIYGSKLDHPDAGPMEFDSRAQGFVTSVDSFFLSTVTYDGWPYIQHRGGPRGFLHVLGPNRIGFADLPGNQQFVTLGNLETNNRVSLFVVDYPTRTRLKIYGRAHVVDADADPALLQQLLEVPGGIMSAKAQRSIVIDVEAFDWNCARNITPRYDKERMDESLALARRPLQEQIDSLQADVARLAAENEALRARVSNNE</sequence>
<reference evidence="3" key="1">
    <citation type="submission" date="2019-07" db="EMBL/GenBank/DDBJ databases">
        <title>Genomic Encyclopedia of Type Strains, Phase IV (KMG-IV): sequencing the most valuable type-strain genomes for metagenomic binning, comparative biology and taxonomic classification.</title>
        <authorList>
            <person name="Goeker M."/>
        </authorList>
    </citation>
    <scope>NUCLEOTIDE SEQUENCE</scope>
    <source>
        <strain evidence="3">DSM 44596</strain>
    </source>
</reference>
<dbReference type="InterPro" id="IPR011576">
    <property type="entry name" value="Pyridox_Oxase_N"/>
</dbReference>
<protein>
    <recommendedName>
        <fullName evidence="2">Pyridoxamine 5'-phosphate oxidase N-terminal domain-containing protein</fullName>
    </recommendedName>
</protein>
<comment type="caution">
    <text evidence="3">The sequence shown here is derived from an EMBL/GenBank/DDBJ whole genome shotgun (WGS) entry which is preliminary data.</text>
</comment>
<dbReference type="EMBL" id="VNIQ01000003">
    <property type="protein sequence ID" value="TYQ04703.1"/>
    <property type="molecule type" value="Genomic_DNA"/>
</dbReference>
<dbReference type="Pfam" id="PF01243">
    <property type="entry name" value="PNPOx_N"/>
    <property type="match status" value="1"/>
</dbReference>
<dbReference type="PANTHER" id="PTHR42815:SF2">
    <property type="entry name" value="FAD-BINDING, PUTATIVE (AFU_ORTHOLOGUE AFUA_6G07600)-RELATED"/>
    <property type="match status" value="1"/>
</dbReference>
<evidence type="ECO:0000259" key="2">
    <source>
        <dbReference type="Pfam" id="PF01243"/>
    </source>
</evidence>
<gene>
    <name evidence="3" type="ORF">FNL38_10353</name>
</gene>
<dbReference type="Gene3D" id="2.30.110.10">
    <property type="entry name" value="Electron Transport, Fmn-binding Protein, Chain A"/>
    <property type="match status" value="1"/>
</dbReference>
<accession>A0A652YQY4</accession>
<feature type="coiled-coil region" evidence="1">
    <location>
        <begin position="191"/>
        <end position="218"/>
    </location>
</feature>
<feature type="domain" description="Pyridoxamine 5'-phosphate oxidase N-terminal" evidence="2">
    <location>
        <begin position="44"/>
        <end position="139"/>
    </location>
</feature>
<name>A0A652YQY4_NOCGL</name>
<dbReference type="InterPro" id="IPR012349">
    <property type="entry name" value="Split_barrel_FMN-bd"/>
</dbReference>
<evidence type="ECO:0000256" key="1">
    <source>
        <dbReference type="SAM" id="Coils"/>
    </source>
</evidence>
<proteinExistence type="predicted"/>